<evidence type="ECO:0000313" key="3">
    <source>
        <dbReference type="EMBL" id="KAG0474580.1"/>
    </source>
</evidence>
<dbReference type="EMBL" id="JADCNM010000007">
    <property type="protein sequence ID" value="KAG0474580.1"/>
    <property type="molecule type" value="Genomic_DNA"/>
</dbReference>
<evidence type="ECO:0000259" key="2">
    <source>
        <dbReference type="PROSITE" id="PS51321"/>
    </source>
</evidence>
<dbReference type="SUPFAM" id="SSF46942">
    <property type="entry name" value="Elongation factor TFIIS domain 2"/>
    <property type="match status" value="1"/>
</dbReference>
<dbReference type="InterPro" id="IPR003618">
    <property type="entry name" value="TFIIS_cen_dom"/>
</dbReference>
<feature type="domain" description="TFIIS central" evidence="2">
    <location>
        <begin position="318"/>
        <end position="447"/>
    </location>
</feature>
<dbReference type="InterPro" id="IPR012921">
    <property type="entry name" value="SPOC_C"/>
</dbReference>
<dbReference type="AlphaFoldDB" id="A0A835UW23"/>
<dbReference type="InterPro" id="IPR036575">
    <property type="entry name" value="TFIIS_cen_dom_sf"/>
</dbReference>
<dbReference type="PANTHER" id="PTHR11477:SF20">
    <property type="entry name" value="SPOC DOMAIN _ TRANSCRIPTION ELONGATION FACTOR S-II PROTEIN"/>
    <property type="match status" value="1"/>
</dbReference>
<feature type="region of interest" description="Disordered" evidence="1">
    <location>
        <begin position="836"/>
        <end position="911"/>
    </location>
</feature>
<protein>
    <recommendedName>
        <fullName evidence="2">TFIIS central domain-containing protein</fullName>
    </recommendedName>
</protein>
<dbReference type="Proteomes" id="UP000639772">
    <property type="component" value="Chromosome 7"/>
</dbReference>
<evidence type="ECO:0000313" key="4">
    <source>
        <dbReference type="Proteomes" id="UP000639772"/>
    </source>
</evidence>
<dbReference type="Pfam" id="PF07500">
    <property type="entry name" value="TFIIS_M"/>
    <property type="match status" value="1"/>
</dbReference>
<dbReference type="OrthoDB" id="1884872at2759"/>
<sequence>MEASDNAKHMTYNMALKQPSSMGKQSAQVDLLPRNSSMPISFGSQQLLPLGTMNFSQATVQAPAAVGHGPYPLPFASKKSVDMALPSKDQVSMPTYLSLKHFQPSSELIPLMRPLSAIQNRDSITYVAPLSSRPGKQLERMQSLPKFQTTMPMIARSLQLSSTNKRPSPAEQPSKIQAEFESIRKKLRESLSLALAISYKEQSKEKNIEKNAVTIENSSKKVETQQNLNFHTATDGSLCESLSNLPTSNSQVNECDGQHRLPSEMTLEDNIDDKNHGSHNCGVQEIEQKNIVPVDDVPPNDHSIVEDELLHGHGLCWASDLVPENVDAGLNSETKRPRLMNAEESSMTKDMSLQIPQSLAVQIEAELFKLFGGVNKKYKEKGRSLLFNLKDPSNPELRERVLSGDLPPGRLCSMTAEELASKELSQWRQAKAEELAQMVVLPDMDMDIRRVVKKTHKGEFQVELEQDDSAHVEVGLWSDVPLKKPLKANKESQNQPRSKGKGKALSKGLNTSEGFLPGEKSDMDKRNLSGSLDPILPDKADYMQDLMEEDLKDSELLPPVVSLDEFMQALDSEPPFENLDVNASQSNLSPNERSLISPHSANRNTLDNPGHRMDSGSDNSRTKLASESSLNSRLRVSDIREDGKGNSELINSKADEYREGGDELKSDTTDVKQAPTVLDSSAKRNKMWEGVLQLNVSALSSVVSFFLSGEKTSMEEWPNMLEVKGRVRLDAFEKFVQALPLSRSRAIMVLEVSWKEGSVDSGRLHLAEAINSYITDERLGLAEPAPGVELYLCPSHPKLIGMLEKHLPKDHIESISSIVKGLIGIVVWRRPNVINSPRVHGKHSSSKKHTSSRKHRLSVAPNASKPQPEDDDDVPPGFGPPISREDDDLPEFDFTHGGSKPRHHSAKLGRPADHMRELVLKYGQGGGQDQSLGITVQPWNDDDDIPEWQPNNDLKPPAQPIAPPPPVPTQLQAYPQQQQTVQSFVINQQLISPQQQQHMLQPNSSQFLQMPPIQPQVGGLHSMTLQNVPSQPGVAWWPASRGHQDGGVQLGGLLQPCHVGGN</sequence>
<feature type="region of interest" description="Disordered" evidence="1">
    <location>
        <begin position="575"/>
        <end position="671"/>
    </location>
</feature>
<dbReference type="PROSITE" id="PS51321">
    <property type="entry name" value="TFIIS_CENTRAL"/>
    <property type="match status" value="1"/>
</dbReference>
<dbReference type="Gene3D" id="1.10.472.30">
    <property type="entry name" value="Transcription elongation factor S-II, central domain"/>
    <property type="match status" value="1"/>
</dbReference>
<dbReference type="SMART" id="SM00510">
    <property type="entry name" value="TFS2M"/>
    <property type="match status" value="1"/>
</dbReference>
<feature type="compositionally biased region" description="Basic and acidic residues" evidence="1">
    <location>
        <begin position="635"/>
        <end position="645"/>
    </location>
</feature>
<dbReference type="PANTHER" id="PTHR11477">
    <property type="entry name" value="TRANSCRIPTION FACTOR S-II ZINC FINGER DOMAIN-CONTAINING PROTEIN"/>
    <property type="match status" value="1"/>
</dbReference>
<dbReference type="GO" id="GO:0006351">
    <property type="term" value="P:DNA-templated transcription"/>
    <property type="evidence" value="ECO:0007669"/>
    <property type="project" value="InterPro"/>
</dbReference>
<feature type="compositionally biased region" description="Polar residues" evidence="1">
    <location>
        <begin position="616"/>
        <end position="634"/>
    </location>
</feature>
<accession>A0A835UW23</accession>
<dbReference type="GO" id="GO:0005634">
    <property type="term" value="C:nucleus"/>
    <property type="evidence" value="ECO:0007669"/>
    <property type="project" value="TreeGrafter"/>
</dbReference>
<dbReference type="Pfam" id="PF07744">
    <property type="entry name" value="SPOC"/>
    <property type="match status" value="1"/>
</dbReference>
<feature type="compositionally biased region" description="Basic and acidic residues" evidence="1">
    <location>
        <begin position="653"/>
        <end position="670"/>
    </location>
</feature>
<reference evidence="3 4" key="1">
    <citation type="journal article" date="2020" name="Nat. Food">
        <title>A phased Vanilla planifolia genome enables genetic improvement of flavour and production.</title>
        <authorList>
            <person name="Hasing T."/>
            <person name="Tang H."/>
            <person name="Brym M."/>
            <person name="Khazi F."/>
            <person name="Huang T."/>
            <person name="Chambers A.H."/>
        </authorList>
    </citation>
    <scope>NUCLEOTIDE SEQUENCE [LARGE SCALE GENOMIC DNA]</scope>
    <source>
        <tissue evidence="3">Leaf</tissue>
    </source>
</reference>
<dbReference type="CDD" id="cd21538">
    <property type="entry name" value="SPOC_TFIIS"/>
    <property type="match status" value="1"/>
</dbReference>
<feature type="compositionally biased region" description="Polar residues" evidence="1">
    <location>
        <begin position="581"/>
        <end position="607"/>
    </location>
</feature>
<organism evidence="3 4">
    <name type="scientific">Vanilla planifolia</name>
    <name type="common">Vanilla</name>
    <dbReference type="NCBI Taxonomy" id="51239"/>
    <lineage>
        <taxon>Eukaryota</taxon>
        <taxon>Viridiplantae</taxon>
        <taxon>Streptophyta</taxon>
        <taxon>Embryophyta</taxon>
        <taxon>Tracheophyta</taxon>
        <taxon>Spermatophyta</taxon>
        <taxon>Magnoliopsida</taxon>
        <taxon>Liliopsida</taxon>
        <taxon>Asparagales</taxon>
        <taxon>Orchidaceae</taxon>
        <taxon>Vanilloideae</taxon>
        <taxon>Vanilleae</taxon>
        <taxon>Vanilla</taxon>
    </lineage>
</organism>
<feature type="region of interest" description="Disordered" evidence="1">
    <location>
        <begin position="485"/>
        <end position="536"/>
    </location>
</feature>
<name>A0A835UW23_VANPL</name>
<proteinExistence type="predicted"/>
<evidence type="ECO:0000256" key="1">
    <source>
        <dbReference type="SAM" id="MobiDB-lite"/>
    </source>
</evidence>
<gene>
    <name evidence="3" type="ORF">HPP92_014266</name>
</gene>
<feature type="compositionally biased region" description="Basic residues" evidence="1">
    <location>
        <begin position="839"/>
        <end position="857"/>
    </location>
</feature>
<comment type="caution">
    <text evidence="3">The sequence shown here is derived from an EMBL/GenBank/DDBJ whole genome shotgun (WGS) entry which is preliminary data.</text>
</comment>